<keyword evidence="2" id="KW-0472">Membrane</keyword>
<sequence length="89" mass="9557">MERKAVTYACEGHDPLIVEYLNAAPNFLALLPVGDQTLIFVNVISASGAKYESGSYVWWTKGADATLHDVTEGLDAAPVLTCSEQVDTP</sequence>
<accession>A0A933L130</accession>
<evidence type="ECO:0000313" key="6">
    <source>
        <dbReference type="EMBL" id="MBI4920275.1"/>
    </source>
</evidence>
<comment type="caution">
    <text evidence="6">The sequence shown here is derived from an EMBL/GenBank/DDBJ whole genome shotgun (WGS) entry which is preliminary data.</text>
</comment>
<keyword evidence="4" id="KW-0449">Lipoprotein</keyword>
<dbReference type="Proteomes" id="UP000782610">
    <property type="component" value="Unassembled WGS sequence"/>
</dbReference>
<dbReference type="InterPro" id="IPR036328">
    <property type="entry name" value="MliC_sf"/>
</dbReference>
<reference evidence="6" key="1">
    <citation type="submission" date="2020-07" db="EMBL/GenBank/DDBJ databases">
        <title>Huge and variable diversity of episymbiotic CPR bacteria and DPANN archaea in groundwater ecosystems.</title>
        <authorList>
            <person name="He C.Y."/>
            <person name="Keren R."/>
            <person name="Whittaker M."/>
            <person name="Farag I.F."/>
            <person name="Doudna J."/>
            <person name="Cate J.H.D."/>
            <person name="Banfield J.F."/>
        </authorList>
    </citation>
    <scope>NUCLEOTIDE SEQUENCE</scope>
    <source>
        <strain evidence="6">NC_groundwater_1586_Pr3_B-0.1um_66_15</strain>
    </source>
</reference>
<evidence type="ECO:0000313" key="7">
    <source>
        <dbReference type="Proteomes" id="UP000782610"/>
    </source>
</evidence>
<dbReference type="Pfam" id="PF09864">
    <property type="entry name" value="MliC"/>
    <property type="match status" value="1"/>
</dbReference>
<evidence type="ECO:0000256" key="2">
    <source>
        <dbReference type="ARBA" id="ARBA00023136"/>
    </source>
</evidence>
<proteinExistence type="predicted"/>
<dbReference type="Gene3D" id="2.40.128.200">
    <property type="match status" value="1"/>
</dbReference>
<dbReference type="SUPFAM" id="SSF141488">
    <property type="entry name" value="YdhA-like"/>
    <property type="match status" value="1"/>
</dbReference>
<evidence type="ECO:0000256" key="1">
    <source>
        <dbReference type="ARBA" id="ARBA00022729"/>
    </source>
</evidence>
<dbReference type="InterPro" id="IPR018660">
    <property type="entry name" value="MliC"/>
</dbReference>
<dbReference type="EMBL" id="JACRAF010000004">
    <property type="protein sequence ID" value="MBI4920275.1"/>
    <property type="molecule type" value="Genomic_DNA"/>
</dbReference>
<keyword evidence="3" id="KW-0564">Palmitate</keyword>
<name>A0A933L130_9HYPH</name>
<dbReference type="AlphaFoldDB" id="A0A933L130"/>
<evidence type="ECO:0000259" key="5">
    <source>
        <dbReference type="Pfam" id="PF09864"/>
    </source>
</evidence>
<organism evidence="6 7">
    <name type="scientific">Devosia nanyangense</name>
    <dbReference type="NCBI Taxonomy" id="1228055"/>
    <lineage>
        <taxon>Bacteria</taxon>
        <taxon>Pseudomonadati</taxon>
        <taxon>Pseudomonadota</taxon>
        <taxon>Alphaproteobacteria</taxon>
        <taxon>Hyphomicrobiales</taxon>
        <taxon>Devosiaceae</taxon>
        <taxon>Devosia</taxon>
    </lineage>
</organism>
<feature type="domain" description="C-type lysozyme inhibitor" evidence="5">
    <location>
        <begin position="8"/>
        <end position="71"/>
    </location>
</feature>
<gene>
    <name evidence="6" type="ORF">HY834_00865</name>
</gene>
<evidence type="ECO:0000256" key="3">
    <source>
        <dbReference type="ARBA" id="ARBA00023139"/>
    </source>
</evidence>
<evidence type="ECO:0000256" key="4">
    <source>
        <dbReference type="ARBA" id="ARBA00023288"/>
    </source>
</evidence>
<keyword evidence="1" id="KW-0732">Signal</keyword>
<protein>
    <submittedName>
        <fullName evidence="6">MliC family protein</fullName>
    </submittedName>
</protein>